<name>A0A0M8MZC7_ESCWE</name>
<accession>A0A0M8MZC7</accession>
<sequence length="363" mass="38499">MATTDEFPEPHVQRRRHFATWVKKLTNFKSSSDGERQKDQGKKTRRASKLNNPYPQSGSVSQGYYNGDSSYSFTAAQHDGGSLLSCDSSEQGRWSSEDHPPRTAERNSVNWNENQATRPSIAQSHGASSLAGTAPTIGGQGSRRGGDSTFSSPAPSIRSLATTLTTIQSTFAHPQGNIAPSIHSNTQSIQFSQPFPNMASVSAIPAHLAPPNHPTTYNAATANNLLTDDASILTLASSSKRRRRRSMDTDASVRALAPSSVWGGSRESLPLSVLSANIDPSNTHSSSRLNAERNSIYSATGVAPAIPGERSSAFPRQGDGSSVRSGRLGHGRPDSISGSAALASPREVSDEGSGDEDDESPPK</sequence>
<keyword evidence="3" id="KW-1185">Reference proteome</keyword>
<comment type="caution">
    <text evidence="2">The sequence shown here is derived from an EMBL/GenBank/DDBJ whole genome shotgun (WGS) entry which is preliminary data.</text>
</comment>
<evidence type="ECO:0000313" key="3">
    <source>
        <dbReference type="Proteomes" id="UP000053831"/>
    </source>
</evidence>
<feature type="compositionally biased region" description="Polar residues" evidence="1">
    <location>
        <begin position="85"/>
        <end position="94"/>
    </location>
</feature>
<feature type="region of interest" description="Disordered" evidence="1">
    <location>
        <begin position="27"/>
        <end position="63"/>
    </location>
</feature>
<organism evidence="2 3">
    <name type="scientific">Escovopsis weberi</name>
    <dbReference type="NCBI Taxonomy" id="150374"/>
    <lineage>
        <taxon>Eukaryota</taxon>
        <taxon>Fungi</taxon>
        <taxon>Dikarya</taxon>
        <taxon>Ascomycota</taxon>
        <taxon>Pezizomycotina</taxon>
        <taxon>Sordariomycetes</taxon>
        <taxon>Hypocreomycetidae</taxon>
        <taxon>Hypocreales</taxon>
        <taxon>Hypocreaceae</taxon>
        <taxon>Escovopsis</taxon>
    </lineage>
</organism>
<dbReference type="STRING" id="150374.A0A0M8MZC7"/>
<evidence type="ECO:0000313" key="2">
    <source>
        <dbReference type="EMBL" id="KOS22366.1"/>
    </source>
</evidence>
<dbReference type="Proteomes" id="UP000053831">
    <property type="component" value="Unassembled WGS sequence"/>
</dbReference>
<feature type="compositionally biased region" description="Basic and acidic residues" evidence="1">
    <location>
        <begin position="95"/>
        <end position="105"/>
    </location>
</feature>
<feature type="compositionally biased region" description="Polar residues" evidence="1">
    <location>
        <begin position="49"/>
        <end position="63"/>
    </location>
</feature>
<dbReference type="AlphaFoldDB" id="A0A0M8MZC7"/>
<feature type="region of interest" description="Disordered" evidence="1">
    <location>
        <begin position="82"/>
        <end position="155"/>
    </location>
</feature>
<reference evidence="2 3" key="1">
    <citation type="submission" date="2015-07" db="EMBL/GenBank/DDBJ databases">
        <title>The genome of the fungus Escovopsis weberi, a specialized disease agent of ant agriculture.</title>
        <authorList>
            <person name="de Man T.J."/>
            <person name="Stajich J.E."/>
            <person name="Kubicek C.P."/>
            <person name="Chenthamara K."/>
            <person name="Atanasova L."/>
            <person name="Druzhinina I.S."/>
            <person name="Birnbaum S."/>
            <person name="Barribeau S.M."/>
            <person name="Teiling C."/>
            <person name="Suen G."/>
            <person name="Currie C."/>
            <person name="Gerardo N.M."/>
        </authorList>
    </citation>
    <scope>NUCLEOTIDE SEQUENCE [LARGE SCALE GENOMIC DNA]</scope>
</reference>
<gene>
    <name evidence="2" type="ORF">ESCO_001837</name>
</gene>
<proteinExistence type="predicted"/>
<feature type="compositionally biased region" description="Polar residues" evidence="1">
    <location>
        <begin position="106"/>
        <end position="131"/>
    </location>
</feature>
<feature type="region of interest" description="Disordered" evidence="1">
    <location>
        <begin position="303"/>
        <end position="363"/>
    </location>
</feature>
<dbReference type="EMBL" id="LGSR01000006">
    <property type="protein sequence ID" value="KOS22366.1"/>
    <property type="molecule type" value="Genomic_DNA"/>
</dbReference>
<dbReference type="OrthoDB" id="5377012at2759"/>
<feature type="compositionally biased region" description="Acidic residues" evidence="1">
    <location>
        <begin position="350"/>
        <end position="363"/>
    </location>
</feature>
<evidence type="ECO:0000256" key="1">
    <source>
        <dbReference type="SAM" id="MobiDB-lite"/>
    </source>
</evidence>
<feature type="compositionally biased region" description="Basic and acidic residues" evidence="1">
    <location>
        <begin position="32"/>
        <end position="42"/>
    </location>
</feature>
<protein>
    <submittedName>
        <fullName evidence="2">Uncharacterized protein</fullName>
    </submittedName>
</protein>